<dbReference type="SMART" id="SM00089">
    <property type="entry name" value="PKD"/>
    <property type="match status" value="3"/>
</dbReference>
<organism evidence="3 4">
    <name type="scientific">Dehalogenimonas etheniformans</name>
    <dbReference type="NCBI Taxonomy" id="1536648"/>
    <lineage>
        <taxon>Bacteria</taxon>
        <taxon>Bacillati</taxon>
        <taxon>Chloroflexota</taxon>
        <taxon>Dehalococcoidia</taxon>
        <taxon>Dehalococcoidales</taxon>
        <taxon>Dehalococcoidaceae</taxon>
        <taxon>Dehalogenimonas</taxon>
    </lineage>
</organism>
<dbReference type="InterPro" id="IPR008972">
    <property type="entry name" value="Cupredoxin"/>
</dbReference>
<dbReference type="SUPFAM" id="SSF49299">
    <property type="entry name" value="PKD domain"/>
    <property type="match status" value="3"/>
</dbReference>
<evidence type="ECO:0000313" key="4">
    <source>
        <dbReference type="Proteomes" id="UP000235653"/>
    </source>
</evidence>
<dbReference type="RefSeq" id="WP_102329965.1">
    <property type="nucleotide sequence ID" value="NZ_CP058566.2"/>
</dbReference>
<evidence type="ECO:0000256" key="1">
    <source>
        <dbReference type="ARBA" id="ARBA00010609"/>
    </source>
</evidence>
<name>A0A2P5P858_9CHLR</name>
<accession>A0A2P5P858</accession>
<dbReference type="EMBL" id="JQAN02000006">
    <property type="protein sequence ID" value="PPD58481.1"/>
    <property type="molecule type" value="Genomic_DNA"/>
</dbReference>
<dbReference type="InterPro" id="IPR045087">
    <property type="entry name" value="Cu-oxidase_fam"/>
</dbReference>
<dbReference type="InterPro" id="IPR035986">
    <property type="entry name" value="PKD_dom_sf"/>
</dbReference>
<dbReference type="Proteomes" id="UP000235653">
    <property type="component" value="Unassembled WGS sequence"/>
</dbReference>
<dbReference type="GO" id="GO:0016491">
    <property type="term" value="F:oxidoreductase activity"/>
    <property type="evidence" value="ECO:0007669"/>
    <property type="project" value="InterPro"/>
</dbReference>
<protein>
    <recommendedName>
        <fullName evidence="2">PKD domain-containing protein</fullName>
    </recommendedName>
</protein>
<dbReference type="GO" id="GO:0005507">
    <property type="term" value="F:copper ion binding"/>
    <property type="evidence" value="ECO:0007669"/>
    <property type="project" value="InterPro"/>
</dbReference>
<dbReference type="InterPro" id="IPR006311">
    <property type="entry name" value="TAT_signal"/>
</dbReference>
<dbReference type="SUPFAM" id="SSF49503">
    <property type="entry name" value="Cupredoxins"/>
    <property type="match status" value="3"/>
</dbReference>
<dbReference type="Gene3D" id="2.60.40.10">
    <property type="entry name" value="Immunoglobulins"/>
    <property type="match status" value="3"/>
</dbReference>
<dbReference type="Pfam" id="PF18911">
    <property type="entry name" value="PKD_4"/>
    <property type="match status" value="3"/>
</dbReference>
<keyword evidence="4" id="KW-1185">Reference proteome</keyword>
<dbReference type="CDD" id="cd13868">
    <property type="entry name" value="CuRO_2_CotA_like"/>
    <property type="match status" value="1"/>
</dbReference>
<evidence type="ECO:0000259" key="2">
    <source>
        <dbReference type="PROSITE" id="PS50093"/>
    </source>
</evidence>
<dbReference type="PANTHER" id="PTHR48267">
    <property type="entry name" value="CUPREDOXIN SUPERFAMILY PROTEIN"/>
    <property type="match status" value="1"/>
</dbReference>
<dbReference type="InterPro" id="IPR013783">
    <property type="entry name" value="Ig-like_fold"/>
</dbReference>
<dbReference type="OrthoDB" id="9757546at2"/>
<feature type="domain" description="PKD" evidence="2">
    <location>
        <begin position="1032"/>
        <end position="1090"/>
    </location>
</feature>
<dbReference type="InterPro" id="IPR011706">
    <property type="entry name" value="Cu-oxidase_C"/>
</dbReference>
<dbReference type="Gene3D" id="2.60.40.420">
    <property type="entry name" value="Cupredoxins - blue copper proteins"/>
    <property type="match status" value="3"/>
</dbReference>
<gene>
    <name evidence="3" type="ORF">JP09_000915</name>
</gene>
<proteinExistence type="inferred from homology"/>
<feature type="domain" description="PKD" evidence="2">
    <location>
        <begin position="849"/>
        <end position="899"/>
    </location>
</feature>
<dbReference type="InterPro" id="IPR000601">
    <property type="entry name" value="PKD_dom"/>
</dbReference>
<dbReference type="PROSITE" id="PS51318">
    <property type="entry name" value="TAT"/>
    <property type="match status" value="1"/>
</dbReference>
<dbReference type="InterPro" id="IPR022409">
    <property type="entry name" value="PKD/Chitinase_dom"/>
</dbReference>
<feature type="domain" description="PKD" evidence="2">
    <location>
        <begin position="940"/>
        <end position="992"/>
    </location>
</feature>
<comment type="caution">
    <text evidence="3">The sequence shown here is derived from an EMBL/GenBank/DDBJ whole genome shotgun (WGS) entry which is preliminary data.</text>
</comment>
<dbReference type="PROSITE" id="PS50093">
    <property type="entry name" value="PKD"/>
    <property type="match status" value="3"/>
</dbReference>
<reference evidence="3 4" key="1">
    <citation type="journal article" date="2017" name="ISME J.">
        <title>Grape pomace compost harbors organohalide-respiring Dehalogenimonas species with novel reductive dehalogenase genes.</title>
        <authorList>
            <person name="Yang Y."/>
            <person name="Higgins S.A."/>
            <person name="Yan J."/>
            <person name="Simsir B."/>
            <person name="Chourey K."/>
            <person name="Iyer R."/>
            <person name="Hettich R.L."/>
            <person name="Baldwin B."/>
            <person name="Ogles D.M."/>
            <person name="Loffler F.E."/>
        </authorList>
    </citation>
    <scope>NUCLEOTIDE SEQUENCE [LARGE SCALE GENOMIC DNA]</scope>
    <source>
        <strain evidence="3 4">GP</strain>
    </source>
</reference>
<dbReference type="AlphaFoldDB" id="A0A2P5P858"/>
<comment type="similarity">
    <text evidence="1">Belongs to the multicopper oxidase family.</text>
</comment>
<dbReference type="CDD" id="cd00146">
    <property type="entry name" value="PKD"/>
    <property type="match status" value="3"/>
</dbReference>
<dbReference type="Pfam" id="PF07731">
    <property type="entry name" value="Cu-oxidase_2"/>
    <property type="match status" value="1"/>
</dbReference>
<evidence type="ECO:0000313" key="3">
    <source>
        <dbReference type="EMBL" id="PPD58481.1"/>
    </source>
</evidence>
<dbReference type="CDD" id="cd13844">
    <property type="entry name" value="CuRO_1_BOD_CotA_like"/>
    <property type="match status" value="1"/>
</dbReference>
<dbReference type="PANTHER" id="PTHR48267:SF1">
    <property type="entry name" value="BILIRUBIN OXIDASE"/>
    <property type="match status" value="1"/>
</dbReference>
<sequence length="1196" mass="126934">MERFDMIKMTRRDFAKAAGAAGVALGALAATGVQLIEKPKRVKAQAAVMTPNSQGQVPIVGGTLTKYLDPLPVLDITPLPNGTIQTIVTPASQVNIEMREFKANMLPSDFVPAAGTYTGTWVWGYVTAGTDTTITRDTYTGPVVVAARGTPNTFKFTNNLGNANTTNVLAYKWAIDQSLHWANPDGSPMYIPNADPGVPWIGNPAHYLADIPAAVHLHGGEDIAAVDGGPEAWFTSAGRTGKAFYSEGWDGITPQNYSIYTYPNIQEAAPLWFHDHTLGATRLNVYAGLAGAYLLIDPNLQLPPGLTATGVGTDVLVPLVIQDRIFDQNGQLYFPAGPDDPTNPALNPEHQFWAPEFFDGDPNTLAALCVNGKAWPYLNVPNTRQRFFLINGSNSRSYILSFKNAPPPNIPTLAGYQVTNINPVEPTIWQIGTDQGYLDTPVAVDYLRIMPGERAEFIVDFGTAVVGDRLVLHNFGPDAPLSDLTATGFNDPATTGVVMQFRVTAGAPDTGYNPATGPAIRAGAQQIVRLVDPATGTLAAGVTVDKIRALTLNEIAFDTPRTTPVDGTGLVYNWVGGPLEAVVNNSKWNGLRPDPAMPNEHMSPPLLPVNGGQSDGLMNWLTEFPVEGTTEIWEIINTTMDAHPIHTHLAQFQVLNREAYMGMWPDPMAVPPIPVSTGYIAAYEAAFASGAYEPAFGPPLAYTPSTASGGKYGGNPDITPFLTGGVVPPDPNEAGWKDTVFVPPFMVTRFVVRWGPQHFPVTTPAADIHYAFVPNGPVQSQAWPNGMYDYVWHCHIVDHEDNEMMRPDAVYAPPVVTINSAAADPTTFVLSGGGSYRASGAAPWTATVDYGDGTGVNPLALNTNMTFVFSHTYAQHGSYTITVVVTDRLNTSGTATALVAFTDVPVVNAGPDAAINEGDTFVSSGSFTDPDVDLWTATVDYGDGSGVMALALNADKTFALSHKYTDNGVFTVTVVVMDDEGGSGSDTAIVSVGNAGPVVNAGPDKTIPVGGTFASSGSFTDPGSDAWSATVNYGDGSGTMNLDLTDKTFVLSHVYTTAGSFTVTVTVADDDGGVGSDTAVVTVKAPTQVDADFAPKVFNPNAKGTFKMTVFGSSTFDVRNIDQATVRIGPTPFGNVSTRPTKIQIQDTNADGIADLLAFLDRPDSVSAGQTLVSIWGMTKDGFGFFGTTNIKVLSR</sequence>